<dbReference type="InterPro" id="IPR019734">
    <property type="entry name" value="TPR_rpt"/>
</dbReference>
<dbReference type="Pfam" id="PF00515">
    <property type="entry name" value="TPR_1"/>
    <property type="match status" value="1"/>
</dbReference>
<organism evidence="2 3">
    <name type="scientific">Melioribacter roseus (strain DSM 23840 / JCM 17771 / VKM B-2668 / P3M-2)</name>
    <dbReference type="NCBI Taxonomy" id="1191523"/>
    <lineage>
        <taxon>Bacteria</taxon>
        <taxon>Pseudomonadati</taxon>
        <taxon>Ignavibacteriota</taxon>
        <taxon>Ignavibacteria</taxon>
        <taxon>Ignavibacteriales</taxon>
        <taxon>Melioribacteraceae</taxon>
        <taxon>Melioribacter</taxon>
    </lineage>
</organism>
<dbReference type="RefSeq" id="WP_014856073.1">
    <property type="nucleotide sequence ID" value="NC_018178.1"/>
</dbReference>
<name>I6ZRE1_MELRP</name>
<dbReference type="OrthoDB" id="1494029at2"/>
<dbReference type="Proteomes" id="UP000009011">
    <property type="component" value="Chromosome"/>
</dbReference>
<sequence>MERKIYIIFLLLIITIGNLYSQNNKSIYKAYVSNQMDLWKTAMDSIESGGELTDARYLELLNYYYGYTAWCIDQKNYKDAEKYIEKSEDIIEKLEKRNYEMSSLYSYKSALIGYEIALSQYKAPFIGKKSIRYANESVKTDSSNPMGYIQLGNIEYYTPGLFGGSKEEALAYYMRALDLMEKDTIWLRNNWNYLNLLVNIINTYTELEEYDKAKEYCIKALQIEPEFDWVKNNLYPNLHGKR</sequence>
<dbReference type="EMBL" id="CP003557">
    <property type="protein sequence ID" value="AFN74639.1"/>
    <property type="molecule type" value="Genomic_DNA"/>
</dbReference>
<feature type="repeat" description="TPR" evidence="1">
    <location>
        <begin position="194"/>
        <end position="227"/>
    </location>
</feature>
<dbReference type="eggNOG" id="COG3063">
    <property type="taxonomic scope" value="Bacteria"/>
</dbReference>
<dbReference type="Gene3D" id="1.25.40.10">
    <property type="entry name" value="Tetratricopeptide repeat domain"/>
    <property type="match status" value="1"/>
</dbReference>
<keyword evidence="1" id="KW-0802">TPR repeat</keyword>
<keyword evidence="3" id="KW-1185">Reference proteome</keyword>
<dbReference type="PROSITE" id="PS50005">
    <property type="entry name" value="TPR"/>
    <property type="match status" value="1"/>
</dbReference>
<dbReference type="AlphaFoldDB" id="I6ZRE1"/>
<dbReference type="InterPro" id="IPR011990">
    <property type="entry name" value="TPR-like_helical_dom_sf"/>
</dbReference>
<dbReference type="SMART" id="SM00028">
    <property type="entry name" value="TPR"/>
    <property type="match status" value="2"/>
</dbReference>
<gene>
    <name evidence="2" type="ordered locus">MROS_1402</name>
</gene>
<dbReference type="HOGENOM" id="CLU_1132817_0_0_10"/>
<reference evidence="2 3" key="1">
    <citation type="journal article" date="2013" name="PLoS ONE">
        <title>Genomic analysis of Melioribacter roseus, facultatively anaerobic organotrophic bacterium representing a novel deep lineage within Bacteriodetes/Chlorobi group.</title>
        <authorList>
            <person name="Kadnikov V.V."/>
            <person name="Mardanov A.V."/>
            <person name="Podosokorskaya O.A."/>
            <person name="Gavrilov S.N."/>
            <person name="Kublanov I.V."/>
            <person name="Beletsky A.V."/>
            <person name="Bonch-Osmolovskaya E.A."/>
            <person name="Ravin N.V."/>
        </authorList>
    </citation>
    <scope>NUCLEOTIDE SEQUENCE [LARGE SCALE GENOMIC DNA]</scope>
    <source>
        <strain evidence="3">JCM 17771 / P3M-2</strain>
    </source>
</reference>
<protein>
    <submittedName>
        <fullName evidence="2">Tetratricopeptide repeat protein</fullName>
    </submittedName>
</protein>
<proteinExistence type="predicted"/>
<dbReference type="KEGG" id="mro:MROS_1402"/>
<dbReference type="SUPFAM" id="SSF48452">
    <property type="entry name" value="TPR-like"/>
    <property type="match status" value="1"/>
</dbReference>
<evidence type="ECO:0000256" key="1">
    <source>
        <dbReference type="PROSITE-ProRule" id="PRU00339"/>
    </source>
</evidence>
<accession>I6ZRE1</accession>
<evidence type="ECO:0000313" key="3">
    <source>
        <dbReference type="Proteomes" id="UP000009011"/>
    </source>
</evidence>
<evidence type="ECO:0000313" key="2">
    <source>
        <dbReference type="EMBL" id="AFN74639.1"/>
    </source>
</evidence>
<dbReference type="STRING" id="1191523.MROS_1402"/>